<accession>A0AAV4BQS4</accession>
<keyword evidence="2" id="KW-1185">Reference proteome</keyword>
<protein>
    <submittedName>
        <fullName evidence="1">Uncharacterized protein</fullName>
    </submittedName>
</protein>
<sequence length="165" mass="18839">MRLRKYKTFSTEPVLPWTVREPCAAETVQDKRLISDGNYTRGSEAWFLVSVHNTTLKTAEFTSGAWRRHQDRSDYMYLFRLCPVCPGLQHWRYFPPVCLTTTSSRCVVQLFCYHGVCGFGGRRVARLLKWWPRAFCASQGEAQPPGSEPATEISCFNAQCSNEGS</sequence>
<evidence type="ECO:0000313" key="1">
    <source>
        <dbReference type="EMBL" id="GFO21189.1"/>
    </source>
</evidence>
<evidence type="ECO:0000313" key="2">
    <source>
        <dbReference type="Proteomes" id="UP000735302"/>
    </source>
</evidence>
<comment type="caution">
    <text evidence="1">The sequence shown here is derived from an EMBL/GenBank/DDBJ whole genome shotgun (WGS) entry which is preliminary data.</text>
</comment>
<proteinExistence type="predicted"/>
<reference evidence="1 2" key="1">
    <citation type="journal article" date="2021" name="Elife">
        <title>Chloroplast acquisition without the gene transfer in kleptoplastic sea slugs, Plakobranchus ocellatus.</title>
        <authorList>
            <person name="Maeda T."/>
            <person name="Takahashi S."/>
            <person name="Yoshida T."/>
            <person name="Shimamura S."/>
            <person name="Takaki Y."/>
            <person name="Nagai Y."/>
            <person name="Toyoda A."/>
            <person name="Suzuki Y."/>
            <person name="Arimoto A."/>
            <person name="Ishii H."/>
            <person name="Satoh N."/>
            <person name="Nishiyama T."/>
            <person name="Hasebe M."/>
            <person name="Maruyama T."/>
            <person name="Minagawa J."/>
            <person name="Obokata J."/>
            <person name="Shigenobu S."/>
        </authorList>
    </citation>
    <scope>NUCLEOTIDE SEQUENCE [LARGE SCALE GENOMIC DNA]</scope>
</reference>
<dbReference type="EMBL" id="BLXT01005251">
    <property type="protein sequence ID" value="GFO21189.1"/>
    <property type="molecule type" value="Genomic_DNA"/>
</dbReference>
<name>A0AAV4BQS4_9GAST</name>
<organism evidence="1 2">
    <name type="scientific">Plakobranchus ocellatus</name>
    <dbReference type="NCBI Taxonomy" id="259542"/>
    <lineage>
        <taxon>Eukaryota</taxon>
        <taxon>Metazoa</taxon>
        <taxon>Spiralia</taxon>
        <taxon>Lophotrochozoa</taxon>
        <taxon>Mollusca</taxon>
        <taxon>Gastropoda</taxon>
        <taxon>Heterobranchia</taxon>
        <taxon>Euthyneura</taxon>
        <taxon>Panpulmonata</taxon>
        <taxon>Sacoglossa</taxon>
        <taxon>Placobranchoidea</taxon>
        <taxon>Plakobranchidae</taxon>
        <taxon>Plakobranchus</taxon>
    </lineage>
</organism>
<gene>
    <name evidence="1" type="ORF">PoB_004769400</name>
</gene>
<dbReference type="AlphaFoldDB" id="A0AAV4BQS4"/>
<dbReference type="Proteomes" id="UP000735302">
    <property type="component" value="Unassembled WGS sequence"/>
</dbReference>